<keyword evidence="1" id="KW-0472">Membrane</keyword>
<proteinExistence type="predicted"/>
<feature type="domain" description="CAAX prenyl protease 2/Lysostaphin resistance protein A-like" evidence="2">
    <location>
        <begin position="105"/>
        <end position="195"/>
    </location>
</feature>
<keyword evidence="3" id="KW-0645">Protease</keyword>
<feature type="transmembrane region" description="Helical" evidence="1">
    <location>
        <begin position="185"/>
        <end position="201"/>
    </location>
</feature>
<gene>
    <name evidence="3" type="ORF">GCM10008967_13870</name>
</gene>
<dbReference type="Pfam" id="PF02517">
    <property type="entry name" value="Rce1-like"/>
    <property type="match status" value="1"/>
</dbReference>
<feature type="transmembrane region" description="Helical" evidence="1">
    <location>
        <begin position="62"/>
        <end position="84"/>
    </location>
</feature>
<feature type="transmembrane region" description="Helical" evidence="1">
    <location>
        <begin position="7"/>
        <end position="25"/>
    </location>
</feature>
<keyword evidence="3" id="KW-0482">Metalloprotease</keyword>
<evidence type="ECO:0000313" key="3">
    <source>
        <dbReference type="EMBL" id="GAA0324542.1"/>
    </source>
</evidence>
<keyword evidence="4" id="KW-1185">Reference proteome</keyword>
<accession>A0ABP3FS57</accession>
<keyword evidence="1" id="KW-0812">Transmembrane</keyword>
<keyword evidence="3" id="KW-0378">Hydrolase</keyword>
<evidence type="ECO:0000256" key="1">
    <source>
        <dbReference type="SAM" id="Phobius"/>
    </source>
</evidence>
<reference evidence="4" key="1">
    <citation type="journal article" date="2019" name="Int. J. Syst. Evol. Microbiol.">
        <title>The Global Catalogue of Microorganisms (GCM) 10K type strain sequencing project: providing services to taxonomists for standard genome sequencing and annotation.</title>
        <authorList>
            <consortium name="The Broad Institute Genomics Platform"/>
            <consortium name="The Broad Institute Genome Sequencing Center for Infectious Disease"/>
            <person name="Wu L."/>
            <person name="Ma J."/>
        </authorList>
    </citation>
    <scope>NUCLEOTIDE SEQUENCE [LARGE SCALE GENOMIC DNA]</scope>
    <source>
        <strain evidence="4">JCM 9731</strain>
    </source>
</reference>
<feature type="transmembrane region" description="Helical" evidence="1">
    <location>
        <begin position="159"/>
        <end position="178"/>
    </location>
</feature>
<evidence type="ECO:0000313" key="4">
    <source>
        <dbReference type="Proteomes" id="UP001500782"/>
    </source>
</evidence>
<feature type="transmembrane region" description="Helical" evidence="1">
    <location>
        <begin position="137"/>
        <end position="153"/>
    </location>
</feature>
<evidence type="ECO:0000259" key="2">
    <source>
        <dbReference type="Pfam" id="PF02517"/>
    </source>
</evidence>
<dbReference type="Proteomes" id="UP001500782">
    <property type="component" value="Unassembled WGS sequence"/>
</dbReference>
<feature type="transmembrane region" description="Helical" evidence="1">
    <location>
        <begin position="107"/>
        <end position="125"/>
    </location>
</feature>
<keyword evidence="1" id="KW-1133">Transmembrane helix</keyword>
<dbReference type="RefSeq" id="WP_343797608.1">
    <property type="nucleotide sequence ID" value="NZ_BAAADJ010000014.1"/>
</dbReference>
<dbReference type="GO" id="GO:0008237">
    <property type="term" value="F:metallopeptidase activity"/>
    <property type="evidence" value="ECO:0007669"/>
    <property type="project" value="UniProtKB-KW"/>
</dbReference>
<feature type="transmembrane region" description="Helical" evidence="1">
    <location>
        <begin position="31"/>
        <end position="50"/>
    </location>
</feature>
<dbReference type="EMBL" id="BAAADJ010000014">
    <property type="protein sequence ID" value="GAA0324542.1"/>
    <property type="molecule type" value="Genomic_DNA"/>
</dbReference>
<protein>
    <submittedName>
        <fullName evidence="3">CPBP family intramembrane metalloprotease</fullName>
    </submittedName>
</protein>
<comment type="caution">
    <text evidence="3">The sequence shown here is derived from an EMBL/GenBank/DDBJ whole genome shotgun (WGS) entry which is preliminary data.</text>
</comment>
<dbReference type="InterPro" id="IPR003675">
    <property type="entry name" value="Rce1/LyrA-like_dom"/>
</dbReference>
<sequence>MITGRKELFSVLFAILGAHILLNFAFDDKDIFWYMFSGSALVLISVAVLNGRVQDELPALKFLLYGVVSGIVLYACFFVGYHIIDLIQPSMTKDVTKLYKNYAPQNIWQYIALILFVIPGEEIFWRGFVFAKLRTQYSVWYCMIASSALYASVHIYSDMWVLVFAAFVAGLFWSFLYYWKKSMPLLIVSHLVFDILLFWVYPLQ</sequence>
<name>A0ABP3FS57_9BACI</name>
<organism evidence="3 4">
    <name type="scientific">Bacillus carboniphilus</name>
    <dbReference type="NCBI Taxonomy" id="86663"/>
    <lineage>
        <taxon>Bacteria</taxon>
        <taxon>Bacillati</taxon>
        <taxon>Bacillota</taxon>
        <taxon>Bacilli</taxon>
        <taxon>Bacillales</taxon>
        <taxon>Bacillaceae</taxon>
        <taxon>Bacillus</taxon>
    </lineage>
</organism>